<dbReference type="GO" id="GO:0016020">
    <property type="term" value="C:membrane"/>
    <property type="evidence" value="ECO:0007669"/>
    <property type="project" value="UniProtKB-SubCell"/>
</dbReference>
<evidence type="ECO:0000259" key="7">
    <source>
        <dbReference type="Pfam" id="PF20684"/>
    </source>
</evidence>
<keyword evidence="4 6" id="KW-0472">Membrane</keyword>
<evidence type="ECO:0000256" key="3">
    <source>
        <dbReference type="ARBA" id="ARBA00022989"/>
    </source>
</evidence>
<protein>
    <recommendedName>
        <fullName evidence="7">Rhodopsin domain-containing protein</fullName>
    </recommendedName>
</protein>
<evidence type="ECO:0000256" key="5">
    <source>
        <dbReference type="ARBA" id="ARBA00038359"/>
    </source>
</evidence>
<comment type="similarity">
    <text evidence="5">Belongs to the SAT4 family.</text>
</comment>
<reference evidence="8 9" key="1">
    <citation type="journal article" date="2016" name="Nat. Commun.">
        <title>Ectomycorrhizal ecology is imprinted in the genome of the dominant symbiotic fungus Cenococcum geophilum.</title>
        <authorList>
            <consortium name="DOE Joint Genome Institute"/>
            <person name="Peter M."/>
            <person name="Kohler A."/>
            <person name="Ohm R.A."/>
            <person name="Kuo A."/>
            <person name="Krutzmann J."/>
            <person name="Morin E."/>
            <person name="Arend M."/>
            <person name="Barry K.W."/>
            <person name="Binder M."/>
            <person name="Choi C."/>
            <person name="Clum A."/>
            <person name="Copeland A."/>
            <person name="Grisel N."/>
            <person name="Haridas S."/>
            <person name="Kipfer T."/>
            <person name="LaButti K."/>
            <person name="Lindquist E."/>
            <person name="Lipzen A."/>
            <person name="Maire R."/>
            <person name="Meier B."/>
            <person name="Mihaltcheva S."/>
            <person name="Molinier V."/>
            <person name="Murat C."/>
            <person name="Poggeler S."/>
            <person name="Quandt C.A."/>
            <person name="Sperisen C."/>
            <person name="Tritt A."/>
            <person name="Tisserant E."/>
            <person name="Crous P.W."/>
            <person name="Henrissat B."/>
            <person name="Nehls U."/>
            <person name="Egli S."/>
            <person name="Spatafora J.W."/>
            <person name="Grigoriev I.V."/>
            <person name="Martin F.M."/>
        </authorList>
    </citation>
    <scope>NUCLEOTIDE SEQUENCE [LARGE SCALE GENOMIC DNA]</scope>
    <source>
        <strain evidence="8 9">CBS 207.34</strain>
    </source>
</reference>
<dbReference type="OrthoDB" id="5273647at2759"/>
<dbReference type="PANTHER" id="PTHR33048">
    <property type="entry name" value="PTH11-LIKE INTEGRAL MEMBRANE PROTEIN (AFU_ORTHOLOGUE AFUA_5G11245)"/>
    <property type="match status" value="1"/>
</dbReference>
<evidence type="ECO:0000256" key="1">
    <source>
        <dbReference type="ARBA" id="ARBA00004141"/>
    </source>
</evidence>
<keyword evidence="2 6" id="KW-0812">Transmembrane</keyword>
<name>A0A8E2JV90_9PEZI</name>
<dbReference type="AlphaFoldDB" id="A0A8E2JV90"/>
<dbReference type="InterPro" id="IPR049326">
    <property type="entry name" value="Rhodopsin_dom_fungi"/>
</dbReference>
<dbReference type="PANTHER" id="PTHR33048:SF123">
    <property type="entry name" value="INTEGRAL MEMBRANE PROTEIN"/>
    <property type="match status" value="1"/>
</dbReference>
<evidence type="ECO:0000313" key="8">
    <source>
        <dbReference type="EMBL" id="OCL10758.1"/>
    </source>
</evidence>
<dbReference type="InterPro" id="IPR052337">
    <property type="entry name" value="SAT4-like"/>
</dbReference>
<sequence>MRAGGQPSAGMRHLLERWRWRHATPIRNPVLIAIDASAGSSSNRVVNRLNTNHQVSFLYTINYVLLVNSLMSAQHIPSPPSEEDRGPIINRASVALYIVAVLTVGLRFCTRGWVVRKFGLDDCFIATALILGGVQTAIVVIQVKYGWGRHVNELTIHQMNMSLLYKWIFLIVYFMSLWAVKMSILALYSRIGSRRTSATGIVHRAVIWGMIVFISLYTIAYVFAEIFKCTPVQTTWNIQVLPKGCFYAAAFNTSQAAINVVTDIVLLFFPMPLIWQLQVSKKQRRLIPLSASIKRLTEVVHSSAKKGQSWLIADVNWNWAYVPLWSQIEVDVAIIAASLPSLSPLIKKVWIGFSYGSASPYENPTYAKGRQSYGLQVIGSHASRRESNATYSARYTTGAENARDLRDLNESEERIMGVPQKFNGVAKTVDVKVQHGDGSSSRRSDLGD</sequence>
<evidence type="ECO:0000256" key="2">
    <source>
        <dbReference type="ARBA" id="ARBA00022692"/>
    </source>
</evidence>
<accession>A0A8E2JV90</accession>
<keyword evidence="3 6" id="KW-1133">Transmembrane helix</keyword>
<feature type="transmembrane region" description="Helical" evidence="6">
    <location>
        <begin position="201"/>
        <end position="224"/>
    </location>
</feature>
<keyword evidence="9" id="KW-1185">Reference proteome</keyword>
<feature type="domain" description="Rhodopsin" evidence="7">
    <location>
        <begin position="106"/>
        <end position="348"/>
    </location>
</feature>
<evidence type="ECO:0000313" key="9">
    <source>
        <dbReference type="Proteomes" id="UP000250140"/>
    </source>
</evidence>
<proteinExistence type="inferred from homology"/>
<dbReference type="EMBL" id="KV749172">
    <property type="protein sequence ID" value="OCL10758.1"/>
    <property type="molecule type" value="Genomic_DNA"/>
</dbReference>
<feature type="transmembrane region" description="Helical" evidence="6">
    <location>
        <begin position="167"/>
        <end position="189"/>
    </location>
</feature>
<feature type="transmembrane region" description="Helical" evidence="6">
    <location>
        <begin position="88"/>
        <end position="110"/>
    </location>
</feature>
<feature type="transmembrane region" description="Helical" evidence="6">
    <location>
        <begin position="122"/>
        <end position="147"/>
    </location>
</feature>
<dbReference type="Pfam" id="PF20684">
    <property type="entry name" value="Fung_rhodopsin"/>
    <property type="match status" value="1"/>
</dbReference>
<evidence type="ECO:0000256" key="6">
    <source>
        <dbReference type="SAM" id="Phobius"/>
    </source>
</evidence>
<dbReference type="Proteomes" id="UP000250140">
    <property type="component" value="Unassembled WGS sequence"/>
</dbReference>
<evidence type="ECO:0000256" key="4">
    <source>
        <dbReference type="ARBA" id="ARBA00023136"/>
    </source>
</evidence>
<comment type="subcellular location">
    <subcellularLocation>
        <location evidence="1">Membrane</location>
        <topology evidence="1">Multi-pass membrane protein</topology>
    </subcellularLocation>
</comment>
<organism evidence="8 9">
    <name type="scientific">Glonium stellatum</name>
    <dbReference type="NCBI Taxonomy" id="574774"/>
    <lineage>
        <taxon>Eukaryota</taxon>
        <taxon>Fungi</taxon>
        <taxon>Dikarya</taxon>
        <taxon>Ascomycota</taxon>
        <taxon>Pezizomycotina</taxon>
        <taxon>Dothideomycetes</taxon>
        <taxon>Pleosporomycetidae</taxon>
        <taxon>Gloniales</taxon>
        <taxon>Gloniaceae</taxon>
        <taxon>Glonium</taxon>
    </lineage>
</organism>
<gene>
    <name evidence="8" type="ORF">AOQ84DRAFT_362127</name>
</gene>
<feature type="transmembrane region" description="Helical" evidence="6">
    <location>
        <begin position="256"/>
        <end position="275"/>
    </location>
</feature>